<accession>A0A1Y2C3Y6</accession>
<dbReference type="PANTHER" id="PTHR48039:SF5">
    <property type="entry name" value="RNA-BINDING PROTEIN 28"/>
    <property type="match status" value="1"/>
</dbReference>
<gene>
    <name evidence="5" type="ORF">LY90DRAFT_510093</name>
</gene>
<comment type="caution">
    <text evidence="5">The sequence shown here is derived from an EMBL/GenBank/DDBJ whole genome shotgun (WGS) entry which is preliminary data.</text>
</comment>
<organism evidence="5 6">
    <name type="scientific">Neocallimastix californiae</name>
    <dbReference type="NCBI Taxonomy" id="1754190"/>
    <lineage>
        <taxon>Eukaryota</taxon>
        <taxon>Fungi</taxon>
        <taxon>Fungi incertae sedis</taxon>
        <taxon>Chytridiomycota</taxon>
        <taxon>Chytridiomycota incertae sedis</taxon>
        <taxon>Neocallimastigomycetes</taxon>
        <taxon>Neocallimastigales</taxon>
        <taxon>Neocallimastigaceae</taxon>
        <taxon>Neocallimastix</taxon>
    </lineage>
</organism>
<evidence type="ECO:0000256" key="1">
    <source>
        <dbReference type="ARBA" id="ARBA00004123"/>
    </source>
</evidence>
<keyword evidence="2" id="KW-0677">Repeat</keyword>
<comment type="subcellular location">
    <subcellularLocation>
        <location evidence="1">Nucleus</location>
    </subcellularLocation>
</comment>
<protein>
    <submittedName>
        <fullName evidence="5">Uncharacterized protein</fullName>
    </submittedName>
</protein>
<keyword evidence="6" id="KW-1185">Reference proteome</keyword>
<proteinExistence type="predicted"/>
<dbReference type="GO" id="GO:0005730">
    <property type="term" value="C:nucleolus"/>
    <property type="evidence" value="ECO:0007669"/>
    <property type="project" value="TreeGrafter"/>
</dbReference>
<sequence length="256" mass="30125">MLNDATTPFILDGRFLKVNIAVRRGEAEQLIDITIIRKRREDTRNKYLIREGAIFPDSDLGKQINQSELSKRITSYTSRKQKLAKNPNLFISKTRLSIRNLISSIDDKILKQKAGESVIGFWKDAQNNKRKALEDYVIKEEKYTKDRIDNGTKFGRSKCCDFVEFESYVDTLACLRYMNNDNKIFDSMSKRIPIVEFTIENRIFLKHREDRINRKHKIEQLAKANNEEENTVNLLNQKRFNESSSLLKDKVYINQY</sequence>
<evidence type="ECO:0000256" key="4">
    <source>
        <dbReference type="ARBA" id="ARBA00023242"/>
    </source>
</evidence>
<dbReference type="AlphaFoldDB" id="A0A1Y2C3Y6"/>
<dbReference type="InterPro" id="IPR051945">
    <property type="entry name" value="RRM_MRD1_RNA_proc_ribogen"/>
</dbReference>
<evidence type="ECO:0000256" key="3">
    <source>
        <dbReference type="ARBA" id="ARBA00022884"/>
    </source>
</evidence>
<dbReference type="OrthoDB" id="267048at2759"/>
<dbReference type="GO" id="GO:0003729">
    <property type="term" value="F:mRNA binding"/>
    <property type="evidence" value="ECO:0007669"/>
    <property type="project" value="TreeGrafter"/>
</dbReference>
<evidence type="ECO:0000313" key="6">
    <source>
        <dbReference type="Proteomes" id="UP000193920"/>
    </source>
</evidence>
<dbReference type="EMBL" id="MCOG01000122">
    <property type="protein sequence ID" value="ORY41763.1"/>
    <property type="molecule type" value="Genomic_DNA"/>
</dbReference>
<keyword evidence="3" id="KW-0694">RNA-binding</keyword>
<evidence type="ECO:0000256" key="2">
    <source>
        <dbReference type="ARBA" id="ARBA00022737"/>
    </source>
</evidence>
<name>A0A1Y2C3Y6_9FUNG</name>
<dbReference type="STRING" id="1754190.A0A1Y2C3Y6"/>
<evidence type="ECO:0000313" key="5">
    <source>
        <dbReference type="EMBL" id="ORY41763.1"/>
    </source>
</evidence>
<dbReference type="Proteomes" id="UP000193920">
    <property type="component" value="Unassembled WGS sequence"/>
</dbReference>
<dbReference type="PANTHER" id="PTHR48039">
    <property type="entry name" value="RNA-BINDING MOTIF PROTEIN 14B"/>
    <property type="match status" value="1"/>
</dbReference>
<reference evidence="5 6" key="1">
    <citation type="submission" date="2016-08" db="EMBL/GenBank/DDBJ databases">
        <title>A Parts List for Fungal Cellulosomes Revealed by Comparative Genomics.</title>
        <authorList>
            <consortium name="DOE Joint Genome Institute"/>
            <person name="Haitjema C.H."/>
            <person name="Gilmore S.P."/>
            <person name="Henske J.K."/>
            <person name="Solomon K.V."/>
            <person name="De Groot R."/>
            <person name="Kuo A."/>
            <person name="Mondo S.J."/>
            <person name="Salamov A.A."/>
            <person name="Labutti K."/>
            <person name="Zhao Z."/>
            <person name="Chiniquy J."/>
            <person name="Barry K."/>
            <person name="Brewer H.M."/>
            <person name="Purvine S.O."/>
            <person name="Wright A.T."/>
            <person name="Boxma B."/>
            <person name="Van Alen T."/>
            <person name="Hackstein J.H."/>
            <person name="Baker S.E."/>
            <person name="Grigoriev I.V."/>
            <person name="O'Malley M.A."/>
        </authorList>
    </citation>
    <scope>NUCLEOTIDE SEQUENCE [LARGE SCALE GENOMIC DNA]</scope>
    <source>
        <strain evidence="5 6">G1</strain>
    </source>
</reference>
<keyword evidence="4" id="KW-0539">Nucleus</keyword>